<dbReference type="HOGENOM" id="CLU_1817983_0_0_1"/>
<dbReference type="Pfam" id="PF18479">
    <property type="entry name" value="PIN_11"/>
    <property type="match status" value="1"/>
</dbReference>
<evidence type="ECO:0000313" key="3">
    <source>
        <dbReference type="Proteomes" id="UP000030746"/>
    </source>
</evidence>
<organism evidence="2 3">
    <name type="scientific">Lottia gigantea</name>
    <name type="common">Giant owl limpet</name>
    <dbReference type="NCBI Taxonomy" id="225164"/>
    <lineage>
        <taxon>Eukaryota</taxon>
        <taxon>Metazoa</taxon>
        <taxon>Spiralia</taxon>
        <taxon>Lophotrochozoa</taxon>
        <taxon>Mollusca</taxon>
        <taxon>Gastropoda</taxon>
        <taxon>Patellogastropoda</taxon>
        <taxon>Lottioidea</taxon>
        <taxon>Lottiidae</taxon>
        <taxon>Lottia</taxon>
    </lineage>
</organism>
<dbReference type="GeneID" id="20231879"/>
<dbReference type="OrthoDB" id="6091938at2759"/>
<dbReference type="Proteomes" id="UP000030746">
    <property type="component" value="Unassembled WGS sequence"/>
</dbReference>
<sequence length="142" mass="16311">LSKMHLLIFLDLDNWTGFFKRLPQCLPDKTFVWTFYGGNTSWKEPKALPFLKLKKDGCFYLHSQCGKTKDAADFAICFTIGKMDDRLPKQIPFAILSGDRGFCEIENQMRHSSRRTVVIDPHEAGKSSEHMLYAMILSVMNS</sequence>
<reference evidence="2 3" key="1">
    <citation type="journal article" date="2013" name="Nature">
        <title>Insights into bilaterian evolution from three spiralian genomes.</title>
        <authorList>
            <person name="Simakov O."/>
            <person name="Marletaz F."/>
            <person name="Cho S.J."/>
            <person name="Edsinger-Gonzales E."/>
            <person name="Havlak P."/>
            <person name="Hellsten U."/>
            <person name="Kuo D.H."/>
            <person name="Larsson T."/>
            <person name="Lv J."/>
            <person name="Arendt D."/>
            <person name="Savage R."/>
            <person name="Osoegawa K."/>
            <person name="de Jong P."/>
            <person name="Grimwood J."/>
            <person name="Chapman J.A."/>
            <person name="Shapiro H."/>
            <person name="Aerts A."/>
            <person name="Otillar R.P."/>
            <person name="Terry A.Y."/>
            <person name="Boore J.L."/>
            <person name="Grigoriev I.V."/>
            <person name="Lindberg D.R."/>
            <person name="Seaver E.C."/>
            <person name="Weisblat D.A."/>
            <person name="Putnam N.H."/>
            <person name="Rokhsar D.S."/>
        </authorList>
    </citation>
    <scope>NUCLEOTIDE SEQUENCE [LARGE SCALE GENOMIC DNA]</scope>
</reference>
<gene>
    <name evidence="2" type="ORF">LOTGIDRAFT_120571</name>
</gene>
<dbReference type="KEGG" id="lgi:LOTGIDRAFT_120571"/>
<evidence type="ECO:0000259" key="1">
    <source>
        <dbReference type="Pfam" id="PF18479"/>
    </source>
</evidence>
<feature type="domain" description="ZNF451 PIN-like" evidence="1">
    <location>
        <begin position="4"/>
        <end position="116"/>
    </location>
</feature>
<protein>
    <recommendedName>
        <fullName evidence="1">ZNF451 PIN-like domain-containing protein</fullName>
    </recommendedName>
</protein>
<dbReference type="InterPro" id="IPR041192">
    <property type="entry name" value="PIN_11"/>
</dbReference>
<accession>V4AGQ3</accession>
<dbReference type="STRING" id="225164.V4AGQ3"/>
<evidence type="ECO:0000313" key="2">
    <source>
        <dbReference type="EMBL" id="ESO92601.1"/>
    </source>
</evidence>
<dbReference type="CDD" id="cd18721">
    <property type="entry name" value="PIN_ZNF451-like"/>
    <property type="match status" value="1"/>
</dbReference>
<dbReference type="CTD" id="20231879"/>
<name>V4AGQ3_LOTGI</name>
<dbReference type="RefSeq" id="XP_009056742.1">
    <property type="nucleotide sequence ID" value="XM_009058494.1"/>
</dbReference>
<feature type="non-terminal residue" evidence="2">
    <location>
        <position position="1"/>
    </location>
</feature>
<dbReference type="EMBL" id="KB202050">
    <property type="protein sequence ID" value="ESO92601.1"/>
    <property type="molecule type" value="Genomic_DNA"/>
</dbReference>
<dbReference type="OMA" id="FALCNSI"/>
<proteinExistence type="predicted"/>
<keyword evidence="3" id="KW-1185">Reference proteome</keyword>
<dbReference type="AlphaFoldDB" id="V4AGQ3"/>